<evidence type="ECO:0000313" key="3">
    <source>
        <dbReference type="Proteomes" id="UP000238937"/>
    </source>
</evidence>
<dbReference type="InterPro" id="IPR003115">
    <property type="entry name" value="ParB_N"/>
</dbReference>
<dbReference type="EMBL" id="PVWO01000079">
    <property type="protein sequence ID" value="PSB57361.1"/>
    <property type="molecule type" value="Genomic_DNA"/>
</dbReference>
<dbReference type="RefSeq" id="WP_106302866.1">
    <property type="nucleotide sequence ID" value="NZ_PVWO01000079.1"/>
</dbReference>
<dbReference type="InterPro" id="IPR036086">
    <property type="entry name" value="ParB/Sulfiredoxin_sf"/>
</dbReference>
<dbReference type="SUPFAM" id="SSF110849">
    <property type="entry name" value="ParB/Sulfiredoxin"/>
    <property type="match status" value="1"/>
</dbReference>
<evidence type="ECO:0000259" key="1">
    <source>
        <dbReference type="Pfam" id="PF02195"/>
    </source>
</evidence>
<dbReference type="Gene3D" id="3.90.1530.10">
    <property type="entry name" value="Conserved hypothetical protein from pyrococcus furiosus pfu- 392566-001, ParB domain"/>
    <property type="match status" value="1"/>
</dbReference>
<dbReference type="OrthoDB" id="427080at2"/>
<proteinExistence type="predicted"/>
<evidence type="ECO:0000313" key="2">
    <source>
        <dbReference type="EMBL" id="PSB57361.1"/>
    </source>
</evidence>
<protein>
    <recommendedName>
        <fullName evidence="1">ParB-like N-terminal domain-containing protein</fullName>
    </recommendedName>
</protein>
<dbReference type="AlphaFoldDB" id="A0A2T1GI25"/>
<dbReference type="Proteomes" id="UP000238937">
    <property type="component" value="Unassembled WGS sequence"/>
</dbReference>
<name>A0A2T1GI25_9CYAN</name>
<dbReference type="Pfam" id="PF02195">
    <property type="entry name" value="ParB_N"/>
    <property type="match status" value="1"/>
</dbReference>
<sequence length="295" mass="33422">MIKCYFIEIQSIESSQPKSNFKESEIEKLADSILETDALIRPLIVQNAGNEKFAVIEGHLEYYAAVRAREKNPIQAEEVNAFVIPEKVQNSAIEQLSICDNHLISRKQSSAIPSTANLIEPNPSIDNLTLEVSVTIASHVKPILDRLDRQEKALEMLKNKQSEQIDPSVISQQLQLILAQLADHKVVLDKLQPTEKVKITGINKKILDFRAWCEQMTNVTQLDNTLYLINTLTEEQLILKMKQSTISNGKKLAHNIIDKRNTQVDRQFDNWETIFNAEIGGLGEATIKKIIEKLK</sequence>
<gene>
    <name evidence="2" type="ORF">C7B77_08600</name>
</gene>
<feature type="domain" description="ParB-like N-terminal" evidence="1">
    <location>
        <begin position="7"/>
        <end position="71"/>
    </location>
</feature>
<organism evidence="2 3">
    <name type="scientific">Chamaesiphon polymorphus CCALA 037</name>
    <dbReference type="NCBI Taxonomy" id="2107692"/>
    <lineage>
        <taxon>Bacteria</taxon>
        <taxon>Bacillati</taxon>
        <taxon>Cyanobacteriota</taxon>
        <taxon>Cyanophyceae</taxon>
        <taxon>Gomontiellales</taxon>
        <taxon>Chamaesiphonaceae</taxon>
        <taxon>Chamaesiphon</taxon>
    </lineage>
</organism>
<reference evidence="2 3" key="1">
    <citation type="submission" date="2018-03" db="EMBL/GenBank/DDBJ databases">
        <title>The ancient ancestry and fast evolution of plastids.</title>
        <authorList>
            <person name="Moore K.R."/>
            <person name="Magnabosco C."/>
            <person name="Momper L."/>
            <person name="Gold D.A."/>
            <person name="Bosak T."/>
            <person name="Fournier G.P."/>
        </authorList>
    </citation>
    <scope>NUCLEOTIDE SEQUENCE [LARGE SCALE GENOMIC DNA]</scope>
    <source>
        <strain evidence="2 3">CCALA 037</strain>
    </source>
</reference>
<accession>A0A2T1GI25</accession>
<comment type="caution">
    <text evidence="2">The sequence shown here is derived from an EMBL/GenBank/DDBJ whole genome shotgun (WGS) entry which is preliminary data.</text>
</comment>
<keyword evidence="3" id="KW-1185">Reference proteome</keyword>